<evidence type="ECO:0000256" key="5">
    <source>
        <dbReference type="ARBA" id="ARBA00022692"/>
    </source>
</evidence>
<dbReference type="Pfam" id="PF03116">
    <property type="entry name" value="NQR2_RnfD_RnfE"/>
    <property type="match status" value="1"/>
</dbReference>
<sequence length="350" mass="37919">MAFKIASSPHVSTTLHTNTVMKRVALCLIPGIAVQSYYFGYGTLVQLLLAITVAYLAEAAVMKLRNRNITATLTDNSALVTASLLAVAIPPLAPWWLIVIGTLFAIVIVKQLYGGLGNNVFNPAMAAYVLLLISFPVQMTSWVAPQTLTVNYADMLHTFNSIFQLNAGYAADFFHLAIDGTTMATPLDTLKTDLSMGLTTTESMTKTIFSGNVGEGWFWVNMAYLVGGLVMLKLKVIRWHISGAIVLTLFVCASIGFLISPDTFVSPIMHLFSGGTMLAAFFIATDPVTAATSPRGRLIFGAMIGLLIYLIRTFGGYPDAVAFAVLLANMCAPFIDYYVRPRSYGHRIGN</sequence>
<feature type="transmembrane region" description="Helical" evidence="10">
    <location>
        <begin position="265"/>
        <end position="284"/>
    </location>
</feature>
<dbReference type="GO" id="GO:0055085">
    <property type="term" value="P:transmembrane transport"/>
    <property type="evidence" value="ECO:0007669"/>
    <property type="project" value="InterPro"/>
</dbReference>
<evidence type="ECO:0000256" key="3">
    <source>
        <dbReference type="ARBA" id="ARBA00022630"/>
    </source>
</evidence>
<comment type="cofactor">
    <cofactor evidence="10">
        <name>FMN</name>
        <dbReference type="ChEBI" id="CHEBI:58210"/>
    </cofactor>
</comment>
<organism evidence="11">
    <name type="scientific">Shewanella frigidimarina</name>
    <dbReference type="NCBI Taxonomy" id="56812"/>
    <lineage>
        <taxon>Bacteria</taxon>
        <taxon>Pseudomonadati</taxon>
        <taxon>Pseudomonadota</taxon>
        <taxon>Gammaproteobacteria</taxon>
        <taxon>Alteromonadales</taxon>
        <taxon>Shewanellaceae</taxon>
        <taxon>Shewanella</taxon>
    </lineage>
</organism>
<feature type="transmembrane region" description="Helical" evidence="10">
    <location>
        <begin position="320"/>
        <end position="339"/>
    </location>
</feature>
<dbReference type="GO" id="GO:0005886">
    <property type="term" value="C:plasma membrane"/>
    <property type="evidence" value="ECO:0007669"/>
    <property type="project" value="UniProtKB-SubCell"/>
</dbReference>
<evidence type="ECO:0000256" key="6">
    <source>
        <dbReference type="ARBA" id="ARBA00022967"/>
    </source>
</evidence>
<dbReference type="PANTHER" id="PTHR30578">
    <property type="entry name" value="ELECTRON TRANSPORT COMPLEX PROTEIN RNFD"/>
    <property type="match status" value="1"/>
</dbReference>
<feature type="transmembrane region" description="Helical" evidence="10">
    <location>
        <begin position="241"/>
        <end position="259"/>
    </location>
</feature>
<evidence type="ECO:0000256" key="7">
    <source>
        <dbReference type="ARBA" id="ARBA00022982"/>
    </source>
</evidence>
<feature type="transmembrane region" description="Helical" evidence="10">
    <location>
        <begin position="38"/>
        <end position="57"/>
    </location>
</feature>
<dbReference type="NCBIfam" id="NF002011">
    <property type="entry name" value="PRK00816.1"/>
    <property type="match status" value="1"/>
</dbReference>
<keyword evidence="8 10" id="KW-1133">Transmembrane helix</keyword>
<evidence type="ECO:0000313" key="11">
    <source>
        <dbReference type="EMBL" id="KVX03199.1"/>
    </source>
</evidence>
<keyword evidence="2 10" id="KW-0597">Phosphoprotein</keyword>
<feature type="modified residue" description="FMN phosphoryl threonine" evidence="10">
    <location>
        <position position="185"/>
    </location>
</feature>
<evidence type="ECO:0000256" key="9">
    <source>
        <dbReference type="ARBA" id="ARBA00023136"/>
    </source>
</evidence>
<keyword evidence="10" id="KW-1003">Cell membrane</keyword>
<dbReference type="InterPro" id="IPR011303">
    <property type="entry name" value="RnfD_bac"/>
</dbReference>
<dbReference type="Proteomes" id="UP000055702">
    <property type="component" value="Unassembled WGS sequence"/>
</dbReference>
<gene>
    <name evidence="10" type="primary">rnfD</name>
    <name evidence="11" type="ORF">AWJ07_01085</name>
</gene>
<keyword evidence="4 10" id="KW-0288">FMN</keyword>
<dbReference type="PANTHER" id="PTHR30578:SF0">
    <property type="entry name" value="ION-TRANSLOCATING OXIDOREDUCTASE COMPLEX SUBUNIT D"/>
    <property type="match status" value="1"/>
</dbReference>
<feature type="transmembrane region" description="Helical" evidence="10">
    <location>
        <begin position="296"/>
        <end position="314"/>
    </location>
</feature>
<dbReference type="EMBL" id="LRDC01000001">
    <property type="protein sequence ID" value="KVX03199.1"/>
    <property type="molecule type" value="Genomic_DNA"/>
</dbReference>
<evidence type="ECO:0000256" key="4">
    <source>
        <dbReference type="ARBA" id="ARBA00022643"/>
    </source>
</evidence>
<protein>
    <recommendedName>
        <fullName evidence="10">Ion-translocating oxidoreductase complex subunit D</fullName>
        <ecNumber evidence="10">7.-.-.-</ecNumber>
    </recommendedName>
    <alternativeName>
        <fullName evidence="10">Rnf electron transport complex subunit D</fullName>
    </alternativeName>
</protein>
<comment type="subunit">
    <text evidence="10">The complex is composed of six subunits: RnfA, RnfB, RnfC, RnfD, RnfE and RnfG.</text>
</comment>
<dbReference type="InterPro" id="IPR004338">
    <property type="entry name" value="NqrB/RnfD"/>
</dbReference>
<evidence type="ECO:0000256" key="10">
    <source>
        <dbReference type="HAMAP-Rule" id="MF_00462"/>
    </source>
</evidence>
<keyword evidence="6 10" id="KW-1278">Translocase</keyword>
<evidence type="ECO:0000313" key="12">
    <source>
        <dbReference type="Proteomes" id="UP000055702"/>
    </source>
</evidence>
<keyword evidence="3 10" id="KW-0285">Flavoprotein</keyword>
<keyword evidence="7 10" id="KW-0249">Electron transport</keyword>
<keyword evidence="9 10" id="KW-0472">Membrane</keyword>
<keyword evidence="1 10" id="KW-0813">Transport</keyword>
<proteinExistence type="inferred from homology"/>
<evidence type="ECO:0000256" key="1">
    <source>
        <dbReference type="ARBA" id="ARBA00022448"/>
    </source>
</evidence>
<dbReference type="NCBIfam" id="TIGR01946">
    <property type="entry name" value="rnfD"/>
    <property type="match status" value="1"/>
</dbReference>
<dbReference type="EC" id="7.-.-.-" evidence="10"/>
<dbReference type="AlphaFoldDB" id="A0A106C2T9"/>
<reference evidence="11 12" key="1">
    <citation type="submission" date="2016-01" db="EMBL/GenBank/DDBJ databases">
        <title>Draft genome of the antarctic isolate Shewanella frigidimarina Ag06-30.</title>
        <authorList>
            <person name="Parmeciano Di Noto G."/>
            <person name="Vazquez S."/>
            <person name="Mac Cormack W."/>
            <person name="Iriarte A."/>
            <person name="Quiroga C."/>
        </authorList>
    </citation>
    <scope>NUCLEOTIDE SEQUENCE [LARGE SCALE GENOMIC DNA]</scope>
    <source>
        <strain evidence="11 12">Ag06-30</strain>
    </source>
</reference>
<keyword evidence="10" id="KW-0997">Cell inner membrane</keyword>
<evidence type="ECO:0000256" key="8">
    <source>
        <dbReference type="ARBA" id="ARBA00022989"/>
    </source>
</evidence>
<name>A0A106C2T9_SHEFR</name>
<accession>A0A106C2T9</accession>
<dbReference type="GO" id="GO:0022900">
    <property type="term" value="P:electron transport chain"/>
    <property type="evidence" value="ECO:0007669"/>
    <property type="project" value="UniProtKB-UniRule"/>
</dbReference>
<feature type="transmembrane region" description="Helical" evidence="10">
    <location>
        <begin position="125"/>
        <end position="144"/>
    </location>
</feature>
<dbReference type="RefSeq" id="WP_059743713.1">
    <property type="nucleotide sequence ID" value="NZ_LRDC01000001.1"/>
</dbReference>
<feature type="transmembrane region" description="Helical" evidence="10">
    <location>
        <begin position="216"/>
        <end position="234"/>
    </location>
</feature>
<feature type="transmembrane region" description="Helical" evidence="10">
    <location>
        <begin position="69"/>
        <end position="89"/>
    </location>
</feature>
<evidence type="ECO:0000256" key="2">
    <source>
        <dbReference type="ARBA" id="ARBA00022553"/>
    </source>
</evidence>
<comment type="subcellular location">
    <subcellularLocation>
        <location evidence="10">Cell inner membrane</location>
        <topology evidence="10">Multi-pass membrane protein</topology>
    </subcellularLocation>
</comment>
<comment type="similarity">
    <text evidence="10">Belongs to the NqrB/RnfD family.</text>
</comment>
<keyword evidence="5 10" id="KW-0812">Transmembrane</keyword>
<dbReference type="HAMAP" id="MF_00462">
    <property type="entry name" value="RsxD_RnfD"/>
    <property type="match status" value="1"/>
</dbReference>
<comment type="function">
    <text evidence="10">Part of a membrane-bound complex that couples electron transfer with translocation of ions across the membrane.</text>
</comment>
<comment type="caution">
    <text evidence="11">The sequence shown here is derived from an EMBL/GenBank/DDBJ whole genome shotgun (WGS) entry which is preliminary data.</text>
</comment>